<evidence type="ECO:0000313" key="2">
    <source>
        <dbReference type="EMBL" id="SDQ99212.1"/>
    </source>
</evidence>
<proteinExistence type="predicted"/>
<dbReference type="EMBL" id="FNLF01000002">
    <property type="protein sequence ID" value="SDQ99212.1"/>
    <property type="molecule type" value="Genomic_DNA"/>
</dbReference>
<dbReference type="AlphaFoldDB" id="A0A1H1FE15"/>
<protein>
    <submittedName>
        <fullName evidence="2">Uncharacterized protein</fullName>
    </submittedName>
</protein>
<name>A0A1H1FE15_9ACTN</name>
<evidence type="ECO:0000313" key="3">
    <source>
        <dbReference type="Proteomes" id="UP000183053"/>
    </source>
</evidence>
<dbReference type="STRING" id="47312.SAMN04489765_2666"/>
<sequence length="165" mass="17658">MPHVMPLALSRERAEEAHTLRVHGYSWREIAGALGFKSVGAAQQAVASHRKRNPPPSREDTLADILERRRVTLQRLLRQLAVAETDGDSAAVAALSKTITAADAETSKIFGLYASEKVDVTIGRSPVEAIATARDAALAALEARRATTPAVSSVEPEPIDAEVVE</sequence>
<reference evidence="3" key="1">
    <citation type="submission" date="2016-10" db="EMBL/GenBank/DDBJ databases">
        <authorList>
            <person name="Varghese N."/>
            <person name="Submissions S."/>
        </authorList>
    </citation>
    <scope>NUCLEOTIDE SEQUENCE [LARGE SCALE GENOMIC DNA]</scope>
    <source>
        <strain evidence="3">DSM 44142</strain>
    </source>
</reference>
<organism evidence="2 3">
    <name type="scientific">Tsukamurella pulmonis</name>
    <dbReference type="NCBI Taxonomy" id="47312"/>
    <lineage>
        <taxon>Bacteria</taxon>
        <taxon>Bacillati</taxon>
        <taxon>Actinomycetota</taxon>
        <taxon>Actinomycetes</taxon>
        <taxon>Mycobacteriales</taxon>
        <taxon>Tsukamurellaceae</taxon>
        <taxon>Tsukamurella</taxon>
    </lineage>
</organism>
<keyword evidence="3" id="KW-1185">Reference proteome</keyword>
<accession>A0A1H1FE15</accession>
<evidence type="ECO:0000256" key="1">
    <source>
        <dbReference type="SAM" id="MobiDB-lite"/>
    </source>
</evidence>
<dbReference type="Proteomes" id="UP000183053">
    <property type="component" value="Unassembled WGS sequence"/>
</dbReference>
<gene>
    <name evidence="2" type="ORF">SAMN04489765_2666</name>
</gene>
<feature type="region of interest" description="Disordered" evidence="1">
    <location>
        <begin position="145"/>
        <end position="165"/>
    </location>
</feature>